<dbReference type="EMBL" id="QXFT01004545">
    <property type="protein sequence ID" value="KAE9277302.1"/>
    <property type="molecule type" value="Genomic_DNA"/>
</dbReference>
<feature type="domain" description="Crinkler effector protein N-terminal" evidence="4">
    <location>
        <begin position="125"/>
        <end position="234"/>
    </location>
</feature>
<dbReference type="AlphaFoldDB" id="A0A6A3I404"/>
<organism evidence="6 8">
    <name type="scientific">Phytophthora rubi</name>
    <dbReference type="NCBI Taxonomy" id="129364"/>
    <lineage>
        <taxon>Eukaryota</taxon>
        <taxon>Sar</taxon>
        <taxon>Stramenopiles</taxon>
        <taxon>Oomycota</taxon>
        <taxon>Peronosporomycetes</taxon>
        <taxon>Peronosporales</taxon>
        <taxon>Peronosporaceae</taxon>
        <taxon>Phytophthora</taxon>
    </lineage>
</organism>
<keyword evidence="3" id="KW-0964">Secreted</keyword>
<evidence type="ECO:0000259" key="4">
    <source>
        <dbReference type="Pfam" id="PF20147"/>
    </source>
</evidence>
<dbReference type="EMBL" id="QXFU01004482">
    <property type="protein sequence ID" value="KAE8968562.1"/>
    <property type="molecule type" value="Genomic_DNA"/>
</dbReference>
<name>A0A6A3I404_9STRA</name>
<accession>A0A6A3I404</accession>
<evidence type="ECO:0000313" key="8">
    <source>
        <dbReference type="Proteomes" id="UP000429607"/>
    </source>
</evidence>
<evidence type="ECO:0000313" key="6">
    <source>
        <dbReference type="EMBL" id="KAE8975685.1"/>
    </source>
</evidence>
<evidence type="ECO:0000313" key="5">
    <source>
        <dbReference type="EMBL" id="KAE8968562.1"/>
    </source>
</evidence>
<dbReference type="Proteomes" id="UP000435112">
    <property type="component" value="Unassembled WGS sequence"/>
</dbReference>
<dbReference type="Proteomes" id="UP000429607">
    <property type="component" value="Unassembled WGS sequence"/>
</dbReference>
<feature type="domain" description="Crinkler effector protein N-terminal" evidence="4">
    <location>
        <begin position="3"/>
        <end position="111"/>
    </location>
</feature>
<evidence type="ECO:0000313" key="9">
    <source>
        <dbReference type="Proteomes" id="UP000434957"/>
    </source>
</evidence>
<comment type="caution">
    <text evidence="6">The sequence shown here is derived from an EMBL/GenBank/DDBJ whole genome shotgun (WGS) entry which is preliminary data.</text>
</comment>
<dbReference type="OrthoDB" id="10270131at2759"/>
<sequence>MLLWCVVVGSCAEAFPVTIKPSGNVRQLFDSIKSINSPMFSGIDFSKVELFLAKDMDGEWLHADAPEMSWLMYGEEKIVDLVCRNVLDAETKLEELFKSDPRGDQTQIVVQIVEYPEEEQNGKTLELQCLVVGGANRAPFVARVKDTNDFHKLERNIIASSPKDFYLLATSDLHLYLAQNRQREWLAEDHPDVAALCKGDSSALDVWLWNPMHPSSKIGNQFNSVGSQVIHVLISRPTLKREIPLFPL</sequence>
<evidence type="ECO:0000256" key="1">
    <source>
        <dbReference type="ARBA" id="ARBA00004340"/>
    </source>
</evidence>
<comment type="subcellular location">
    <subcellularLocation>
        <location evidence="1">Host cell</location>
    </subcellularLocation>
    <subcellularLocation>
        <location evidence="2">Secreted</location>
    </subcellularLocation>
</comment>
<proteinExistence type="predicted"/>
<dbReference type="Proteomes" id="UP000434957">
    <property type="component" value="Unassembled WGS sequence"/>
</dbReference>
<gene>
    <name evidence="6" type="ORF">PR001_g25634</name>
    <name evidence="5" type="ORF">PR002_g27720</name>
    <name evidence="7" type="ORF">PR003_g28828</name>
</gene>
<protein>
    <recommendedName>
        <fullName evidence="4">Crinkler effector protein N-terminal domain-containing protein</fullName>
    </recommendedName>
</protein>
<evidence type="ECO:0000313" key="7">
    <source>
        <dbReference type="EMBL" id="KAE9277302.1"/>
    </source>
</evidence>
<dbReference type="EMBL" id="QXFV01003562">
    <property type="protein sequence ID" value="KAE8975685.1"/>
    <property type="molecule type" value="Genomic_DNA"/>
</dbReference>
<evidence type="ECO:0000313" key="10">
    <source>
        <dbReference type="Proteomes" id="UP000435112"/>
    </source>
</evidence>
<dbReference type="GO" id="GO:0005576">
    <property type="term" value="C:extracellular region"/>
    <property type="evidence" value="ECO:0007669"/>
    <property type="project" value="UniProtKB-SubCell"/>
</dbReference>
<evidence type="ECO:0000256" key="3">
    <source>
        <dbReference type="ARBA" id="ARBA00022525"/>
    </source>
</evidence>
<dbReference type="Pfam" id="PF20147">
    <property type="entry name" value="Crinkler"/>
    <property type="match status" value="2"/>
</dbReference>
<keyword evidence="9" id="KW-1185">Reference proteome</keyword>
<dbReference type="InterPro" id="IPR045379">
    <property type="entry name" value="Crinkler_N"/>
</dbReference>
<evidence type="ECO:0000256" key="2">
    <source>
        <dbReference type="ARBA" id="ARBA00004613"/>
    </source>
</evidence>
<dbReference type="GO" id="GO:0043657">
    <property type="term" value="C:host cell"/>
    <property type="evidence" value="ECO:0007669"/>
    <property type="project" value="UniProtKB-SubCell"/>
</dbReference>
<reference evidence="8 10" key="1">
    <citation type="submission" date="2018-09" db="EMBL/GenBank/DDBJ databases">
        <title>Genomic investigation of the strawberry pathogen Phytophthora fragariae indicates pathogenicity is determined by transcriptional variation in three key races.</title>
        <authorList>
            <person name="Adams T.M."/>
            <person name="Armitage A.D."/>
            <person name="Sobczyk M.K."/>
            <person name="Bates H.J."/>
            <person name="Dunwell J.M."/>
            <person name="Nellist C.F."/>
            <person name="Harrison R.J."/>
        </authorList>
    </citation>
    <scope>NUCLEOTIDE SEQUENCE [LARGE SCALE GENOMIC DNA]</scope>
    <source>
        <strain evidence="6 8">SCRP249</strain>
        <strain evidence="5 10">SCRP324</strain>
        <strain evidence="7 9">SCRP333</strain>
    </source>
</reference>